<dbReference type="PANTHER" id="PTHR37610">
    <property type="entry name" value="CCHC-TYPE DOMAIN-CONTAINING PROTEIN"/>
    <property type="match status" value="1"/>
</dbReference>
<keyword evidence="5" id="KW-1185">Reference proteome</keyword>
<feature type="domain" description="Retrotransposon gag" evidence="2">
    <location>
        <begin position="42"/>
        <end position="116"/>
    </location>
</feature>
<evidence type="ECO:0000313" key="4">
    <source>
        <dbReference type="EMBL" id="KAK9698781.1"/>
    </source>
</evidence>
<organism evidence="4 5">
    <name type="scientific">Saponaria officinalis</name>
    <name type="common">Common soapwort</name>
    <name type="synonym">Lychnis saponaria</name>
    <dbReference type="NCBI Taxonomy" id="3572"/>
    <lineage>
        <taxon>Eukaryota</taxon>
        <taxon>Viridiplantae</taxon>
        <taxon>Streptophyta</taxon>
        <taxon>Embryophyta</taxon>
        <taxon>Tracheophyta</taxon>
        <taxon>Spermatophyta</taxon>
        <taxon>Magnoliopsida</taxon>
        <taxon>eudicotyledons</taxon>
        <taxon>Gunneridae</taxon>
        <taxon>Pentapetalae</taxon>
        <taxon>Caryophyllales</taxon>
        <taxon>Caryophyllaceae</taxon>
        <taxon>Caryophylleae</taxon>
        <taxon>Saponaria</taxon>
    </lineage>
</organism>
<sequence length="378" mass="42453">MTAGDSSSSSSIYKDPIHLALGDHSISQLIPTIFDGKAFIHWSRNVKLTLISKNKLGLSYITSLKELWDELNERYNQSNAPLLYQLRKDVAEISQGEDSVAEYYARLKSVWEDLKAMDGIPNCDCDVDVVAMIAQKPNAVGSPRFHASKQQNPPNVWKRDAKRSRNDKMPYFYDYCNKPGHTTDYCFRLKAANKNGSSSGSGNGKRYAANVEEALPFEADTPFDAPVSEVAEPVVDPQFVKAFMKEMFKVIQAAQNDPETSNFAGTILAFNAYSSIISSDTCQWIIDSGTSDHMSYDIQDFQSYHLLNKPLLVSLPDGQHKTVHVTSVVQLTPLLKLQNVLYLMDFRHKLLYVGRILDNSNFVANFTSSMSFRTVQLM</sequence>
<feature type="region of interest" description="Disordered" evidence="1">
    <location>
        <begin position="141"/>
        <end position="161"/>
    </location>
</feature>
<evidence type="ECO:0008006" key="6">
    <source>
        <dbReference type="Google" id="ProtNLM"/>
    </source>
</evidence>
<accession>A0AAW1J7K7</accession>
<feature type="domain" description="Retrovirus-related Pol polyprotein from transposon TNT 1-94-like beta-barrel" evidence="3">
    <location>
        <begin position="284"/>
        <end position="358"/>
    </location>
</feature>
<proteinExistence type="predicted"/>
<evidence type="ECO:0000256" key="1">
    <source>
        <dbReference type="SAM" id="MobiDB-lite"/>
    </source>
</evidence>
<reference evidence="4" key="1">
    <citation type="submission" date="2024-03" db="EMBL/GenBank/DDBJ databases">
        <title>WGS assembly of Saponaria officinalis var. Norfolk2.</title>
        <authorList>
            <person name="Jenkins J."/>
            <person name="Shu S."/>
            <person name="Grimwood J."/>
            <person name="Barry K."/>
            <person name="Goodstein D."/>
            <person name="Schmutz J."/>
            <person name="Leebens-Mack J."/>
            <person name="Osbourn A."/>
        </authorList>
    </citation>
    <scope>NUCLEOTIDE SEQUENCE [LARGE SCALE GENOMIC DNA]</scope>
    <source>
        <strain evidence="4">JIC</strain>
    </source>
</reference>
<dbReference type="Pfam" id="PF03732">
    <property type="entry name" value="Retrotrans_gag"/>
    <property type="match status" value="1"/>
</dbReference>
<evidence type="ECO:0000313" key="5">
    <source>
        <dbReference type="Proteomes" id="UP001443914"/>
    </source>
</evidence>
<dbReference type="InterPro" id="IPR005162">
    <property type="entry name" value="Retrotrans_gag_dom"/>
</dbReference>
<evidence type="ECO:0000259" key="2">
    <source>
        <dbReference type="Pfam" id="PF03732"/>
    </source>
</evidence>
<dbReference type="Proteomes" id="UP001443914">
    <property type="component" value="Unassembled WGS sequence"/>
</dbReference>
<protein>
    <recommendedName>
        <fullName evidence="6">Retrotransposon gag domain-containing protein</fullName>
    </recommendedName>
</protein>
<dbReference type="AlphaFoldDB" id="A0AAW1J7K7"/>
<dbReference type="Pfam" id="PF22936">
    <property type="entry name" value="Pol_BBD"/>
    <property type="match status" value="1"/>
</dbReference>
<dbReference type="InterPro" id="IPR054722">
    <property type="entry name" value="PolX-like_BBD"/>
</dbReference>
<dbReference type="EMBL" id="JBDFQZ010000008">
    <property type="protein sequence ID" value="KAK9698781.1"/>
    <property type="molecule type" value="Genomic_DNA"/>
</dbReference>
<comment type="caution">
    <text evidence="4">The sequence shown here is derived from an EMBL/GenBank/DDBJ whole genome shotgun (WGS) entry which is preliminary data.</text>
</comment>
<name>A0AAW1J7K7_SAPOF</name>
<dbReference type="PANTHER" id="PTHR37610:SF40">
    <property type="entry name" value="OS01G0909600 PROTEIN"/>
    <property type="match status" value="1"/>
</dbReference>
<evidence type="ECO:0000259" key="3">
    <source>
        <dbReference type="Pfam" id="PF22936"/>
    </source>
</evidence>
<gene>
    <name evidence="4" type="ORF">RND81_08G130800</name>
</gene>